<gene>
    <name evidence="1" type="ORF">S01H4_35548</name>
</gene>
<organism evidence="1">
    <name type="scientific">marine sediment metagenome</name>
    <dbReference type="NCBI Taxonomy" id="412755"/>
    <lineage>
        <taxon>unclassified sequences</taxon>
        <taxon>metagenomes</taxon>
        <taxon>ecological metagenomes</taxon>
    </lineage>
</organism>
<comment type="caution">
    <text evidence="1">The sequence shown here is derived from an EMBL/GenBank/DDBJ whole genome shotgun (WGS) entry which is preliminary data.</text>
</comment>
<name>X1C5A0_9ZZZZ</name>
<accession>X1C5A0</accession>
<feature type="non-terminal residue" evidence="1">
    <location>
        <position position="1"/>
    </location>
</feature>
<dbReference type="EMBL" id="BART01018912">
    <property type="protein sequence ID" value="GAG79561.1"/>
    <property type="molecule type" value="Genomic_DNA"/>
</dbReference>
<dbReference type="AlphaFoldDB" id="X1C5A0"/>
<reference evidence="1" key="1">
    <citation type="journal article" date="2014" name="Front. Microbiol.">
        <title>High frequency of phylogenetically diverse reductive dehalogenase-homologous genes in deep subseafloor sedimentary metagenomes.</title>
        <authorList>
            <person name="Kawai M."/>
            <person name="Futagami T."/>
            <person name="Toyoda A."/>
            <person name="Takaki Y."/>
            <person name="Nishi S."/>
            <person name="Hori S."/>
            <person name="Arai W."/>
            <person name="Tsubouchi T."/>
            <person name="Morono Y."/>
            <person name="Uchiyama I."/>
            <person name="Ito T."/>
            <person name="Fujiyama A."/>
            <person name="Inagaki F."/>
            <person name="Takami H."/>
        </authorList>
    </citation>
    <scope>NUCLEOTIDE SEQUENCE</scope>
    <source>
        <strain evidence="1">Expedition CK06-06</strain>
    </source>
</reference>
<sequence>YEQPMALGESDGLMTGYGKKITIFLLSRD</sequence>
<evidence type="ECO:0000313" key="1">
    <source>
        <dbReference type="EMBL" id="GAG79561.1"/>
    </source>
</evidence>
<proteinExistence type="predicted"/>
<protein>
    <submittedName>
        <fullName evidence="1">Uncharacterized protein</fullName>
    </submittedName>
</protein>